<dbReference type="InterPro" id="IPR019613">
    <property type="entry name" value="DUF4198"/>
</dbReference>
<evidence type="ECO:0000256" key="1">
    <source>
        <dbReference type="SAM" id="SignalP"/>
    </source>
</evidence>
<comment type="caution">
    <text evidence="2">The sequence shown here is derived from an EMBL/GenBank/DDBJ whole genome shotgun (WGS) entry which is preliminary data.</text>
</comment>
<dbReference type="SUPFAM" id="SSF49478">
    <property type="entry name" value="Cna protein B-type domain"/>
    <property type="match status" value="1"/>
</dbReference>
<sequence length="236" mass="25772">MKTILLFLAVVAVGLAGPHTADAHAIWLETSAQAAKNKAHEVKIFYGEYPEGELEPTAKWYSDLKTLDVWVSGPGQQRTKLTLTDATTHLVGSFTPSQDGVYYLTTTHTTKDLGGTTKYAFSSVAPVLVGKAAVVAAPAAALFVLVQPKAYKANDPVEVQVWKDGKAFQEGKVELMSPEGWVKTMKTDVNGKVTFTPRLKGSYVLEASDYQPEAGEWNQQKYTHSWHGSTTRILIN</sequence>
<name>A0A4Z0PTH1_9BACT</name>
<dbReference type="AlphaFoldDB" id="A0A4Z0PTH1"/>
<dbReference type="Pfam" id="PF10670">
    <property type="entry name" value="DUF4198"/>
    <property type="match status" value="1"/>
</dbReference>
<protein>
    <submittedName>
        <fullName evidence="2">DUF4198 domain-containing protein</fullName>
    </submittedName>
</protein>
<feature type="signal peptide" evidence="1">
    <location>
        <begin position="1"/>
        <end position="23"/>
    </location>
</feature>
<keyword evidence="1" id="KW-0732">Signal</keyword>
<dbReference type="Proteomes" id="UP000298471">
    <property type="component" value="Unassembled WGS sequence"/>
</dbReference>
<dbReference type="EMBL" id="SRMB01000008">
    <property type="protein sequence ID" value="TGE21018.1"/>
    <property type="molecule type" value="Genomic_DNA"/>
</dbReference>
<reference evidence="2 3" key="1">
    <citation type="submission" date="2019-04" db="EMBL/GenBank/DDBJ databases">
        <authorList>
            <person name="Feng G."/>
            <person name="Zhang J."/>
            <person name="Zhu H."/>
        </authorList>
    </citation>
    <scope>NUCLEOTIDE SEQUENCE [LARGE SCALE GENOMIC DNA]</scope>
    <source>
        <strain evidence="2 3">9PBR-1</strain>
    </source>
</reference>
<dbReference type="OrthoDB" id="1148550at2"/>
<dbReference type="RefSeq" id="WP_135399196.1">
    <property type="nucleotide sequence ID" value="NZ_SRMB01000008.1"/>
</dbReference>
<organism evidence="2 3">
    <name type="scientific">Hymenobacter metallicola</name>
    <dbReference type="NCBI Taxonomy" id="2563114"/>
    <lineage>
        <taxon>Bacteria</taxon>
        <taxon>Pseudomonadati</taxon>
        <taxon>Bacteroidota</taxon>
        <taxon>Cytophagia</taxon>
        <taxon>Cytophagales</taxon>
        <taxon>Hymenobacteraceae</taxon>
        <taxon>Hymenobacter</taxon>
    </lineage>
</organism>
<feature type="chain" id="PRO_5021374180" evidence="1">
    <location>
        <begin position="24"/>
        <end position="236"/>
    </location>
</feature>
<evidence type="ECO:0000313" key="3">
    <source>
        <dbReference type="Proteomes" id="UP000298471"/>
    </source>
</evidence>
<evidence type="ECO:0000313" key="2">
    <source>
        <dbReference type="EMBL" id="TGE21018.1"/>
    </source>
</evidence>
<gene>
    <name evidence="2" type="ORF">E5K02_24970</name>
</gene>
<keyword evidence="3" id="KW-1185">Reference proteome</keyword>
<proteinExistence type="predicted"/>
<accession>A0A4Z0PTH1</accession>